<organism evidence="1 2">
    <name type="scientific">Caerostris extrusa</name>
    <name type="common">Bark spider</name>
    <name type="synonym">Caerostris bankana</name>
    <dbReference type="NCBI Taxonomy" id="172846"/>
    <lineage>
        <taxon>Eukaryota</taxon>
        <taxon>Metazoa</taxon>
        <taxon>Ecdysozoa</taxon>
        <taxon>Arthropoda</taxon>
        <taxon>Chelicerata</taxon>
        <taxon>Arachnida</taxon>
        <taxon>Araneae</taxon>
        <taxon>Araneomorphae</taxon>
        <taxon>Entelegynae</taxon>
        <taxon>Araneoidea</taxon>
        <taxon>Araneidae</taxon>
        <taxon>Caerostris</taxon>
    </lineage>
</organism>
<name>A0AAV4UQM2_CAEEX</name>
<evidence type="ECO:0000313" key="2">
    <source>
        <dbReference type="Proteomes" id="UP001054945"/>
    </source>
</evidence>
<comment type="caution">
    <text evidence="1">The sequence shown here is derived from an EMBL/GenBank/DDBJ whole genome shotgun (WGS) entry which is preliminary data.</text>
</comment>
<dbReference type="Proteomes" id="UP001054945">
    <property type="component" value="Unassembled WGS sequence"/>
</dbReference>
<reference evidence="1 2" key="1">
    <citation type="submission" date="2021-06" db="EMBL/GenBank/DDBJ databases">
        <title>Caerostris extrusa draft genome.</title>
        <authorList>
            <person name="Kono N."/>
            <person name="Arakawa K."/>
        </authorList>
    </citation>
    <scope>NUCLEOTIDE SEQUENCE [LARGE SCALE GENOMIC DNA]</scope>
</reference>
<accession>A0AAV4UQM2</accession>
<dbReference type="AlphaFoldDB" id="A0AAV4UQM2"/>
<keyword evidence="2" id="KW-1185">Reference proteome</keyword>
<protein>
    <submittedName>
        <fullName evidence="1">Uncharacterized protein</fullName>
    </submittedName>
</protein>
<gene>
    <name evidence="1" type="ORF">CEXT_701511</name>
</gene>
<proteinExistence type="predicted"/>
<dbReference type="EMBL" id="BPLR01013270">
    <property type="protein sequence ID" value="GIY60038.1"/>
    <property type="molecule type" value="Genomic_DNA"/>
</dbReference>
<evidence type="ECO:0000313" key="1">
    <source>
        <dbReference type="EMBL" id="GIY60038.1"/>
    </source>
</evidence>
<sequence length="317" mass="36491">MKIEISKITVHRKSVELRSNEDTFSEYSDVDDHRSFISDKLNSTRAEDSFSEERWEIIPIPYSKTVSEKFLSGDTTSEQLYNNMSTIRPLDAEMAAFGSNYSQGFNFRNYQEVVNNFNKGIFLENSDENLNREIGYCSESPITQENVINLVDCFEDSEVQTTFNVAREARPLQDELETNIPFCTELIPCNNMDENMDSSESMTSEISPDNHMDVSDILLEEIRNGTEMHAIRKEPSDNIIGNNYVDKTLLPSVSVQCLLEKNTIPQKETEYHNDNENQFNSDCEETIQDNILYPKLKRKCGHSDPNSDLLVLKRKKI</sequence>